<keyword evidence="2" id="KW-0862">Zinc</keyword>
<dbReference type="Proteomes" id="UP000741863">
    <property type="component" value="Unassembled WGS sequence"/>
</dbReference>
<sequence>MRKNLQRIVTLVAASTLFVACDATENGHEPTSSDGSEQLEVSHDADEHEHDHNEHQDPGQHAPEEVDIEGLADHYHTGDNVELIAHFDDDTNYDHWHWYTRDDDHAEWETVPDHGTDQYTGEATVNGQEIKAVLFDDDHEAYVQSSVLEVVIDDHDHGHDHSHAHVEESQRIYDGFFYNDDVEERSLSDWSGDWQSVYPYLQEGALDEVFEHKANEAESNMTAEEYKEYYEVGYETNVGRIVIDEERFTFFEEDEEYTAEYGNDGFEILTYEAGNRGVRFIFEKYDGDEEMPQFIQFSDHEISPTDSHHFHLYWGDDREELLNEVTNWPTYYPSTMNEEEIVHEMIAH</sequence>
<evidence type="ECO:0000313" key="5">
    <source>
        <dbReference type="EMBL" id="MBM7634405.1"/>
    </source>
</evidence>
<accession>A0ABS2PH92</accession>
<dbReference type="SUPFAM" id="SSF50814">
    <property type="entry name" value="Lipocalins"/>
    <property type="match status" value="1"/>
</dbReference>
<evidence type="ECO:0000256" key="1">
    <source>
        <dbReference type="ARBA" id="ARBA00022729"/>
    </source>
</evidence>
<evidence type="ECO:0000259" key="4">
    <source>
        <dbReference type="Pfam" id="PF09223"/>
    </source>
</evidence>
<evidence type="ECO:0000256" key="3">
    <source>
        <dbReference type="SAM" id="MobiDB-lite"/>
    </source>
</evidence>
<feature type="region of interest" description="Disordered" evidence="3">
    <location>
        <begin position="25"/>
        <end position="62"/>
    </location>
</feature>
<keyword evidence="6" id="KW-1185">Reference proteome</keyword>
<reference evidence="5 6" key="1">
    <citation type="submission" date="2021-01" db="EMBL/GenBank/DDBJ databases">
        <title>Genomic Encyclopedia of Type Strains, Phase IV (KMG-IV): sequencing the most valuable type-strain genomes for metagenomic binning, comparative biology and taxonomic classification.</title>
        <authorList>
            <person name="Goeker M."/>
        </authorList>
    </citation>
    <scope>NUCLEOTIDE SEQUENCE [LARGE SCALE GENOMIC DNA]</scope>
    <source>
        <strain evidence="5 6">DSM 25540</strain>
    </source>
</reference>
<evidence type="ECO:0000256" key="2">
    <source>
        <dbReference type="ARBA" id="ARBA00022833"/>
    </source>
</evidence>
<gene>
    <name evidence="5" type="ORF">JOD17_003511</name>
</gene>
<dbReference type="Pfam" id="PF09223">
    <property type="entry name" value="ZinT"/>
    <property type="match status" value="1"/>
</dbReference>
<dbReference type="InterPro" id="IPR012674">
    <property type="entry name" value="Calycin"/>
</dbReference>
<evidence type="ECO:0000313" key="6">
    <source>
        <dbReference type="Proteomes" id="UP000741863"/>
    </source>
</evidence>
<organism evidence="5 6">
    <name type="scientific">Geomicrobium sediminis</name>
    <dbReference type="NCBI Taxonomy" id="1347788"/>
    <lineage>
        <taxon>Bacteria</taxon>
        <taxon>Bacillati</taxon>
        <taxon>Bacillota</taxon>
        <taxon>Bacilli</taxon>
        <taxon>Bacillales</taxon>
        <taxon>Geomicrobium</taxon>
    </lineage>
</organism>
<keyword evidence="1" id="KW-0732">Signal</keyword>
<dbReference type="RefSeq" id="WP_204699183.1">
    <property type="nucleotide sequence ID" value="NZ_JAFBEC010000012.1"/>
</dbReference>
<dbReference type="EMBL" id="JAFBEC010000012">
    <property type="protein sequence ID" value="MBM7634405.1"/>
    <property type="molecule type" value="Genomic_DNA"/>
</dbReference>
<feature type="compositionally biased region" description="Basic and acidic residues" evidence="3">
    <location>
        <begin position="40"/>
        <end position="62"/>
    </location>
</feature>
<dbReference type="PROSITE" id="PS51257">
    <property type="entry name" value="PROKAR_LIPOPROTEIN"/>
    <property type="match status" value="1"/>
</dbReference>
<name>A0ABS2PH92_9BACL</name>
<protein>
    <submittedName>
        <fullName evidence="5">Zinc transport system substrate-binding protein</fullName>
    </submittedName>
</protein>
<feature type="domain" description="ZinT" evidence="4">
    <location>
        <begin position="169"/>
        <end position="348"/>
    </location>
</feature>
<comment type="caution">
    <text evidence="5">The sequence shown here is derived from an EMBL/GenBank/DDBJ whole genome shotgun (WGS) entry which is preliminary data.</text>
</comment>
<dbReference type="InterPro" id="IPR015304">
    <property type="entry name" value="ZinT_dom"/>
</dbReference>
<dbReference type="Gene3D" id="2.40.128.20">
    <property type="match status" value="1"/>
</dbReference>
<proteinExistence type="predicted"/>